<feature type="transmembrane region" description="Helical" evidence="1">
    <location>
        <begin position="25"/>
        <end position="46"/>
    </location>
</feature>
<protein>
    <submittedName>
        <fullName evidence="2">Uncharacterized protein</fullName>
    </submittedName>
</protein>
<dbReference type="AlphaFoldDB" id="A0A5N5TDR5"/>
<gene>
    <name evidence="2" type="ORF">Anas_02277</name>
</gene>
<evidence type="ECO:0000313" key="2">
    <source>
        <dbReference type="EMBL" id="KAB7504793.1"/>
    </source>
</evidence>
<keyword evidence="1" id="KW-1133">Transmembrane helix</keyword>
<name>A0A5N5TDR5_9CRUS</name>
<accession>A0A5N5TDR5</accession>
<keyword evidence="1" id="KW-0812">Transmembrane</keyword>
<organism evidence="2 3">
    <name type="scientific">Armadillidium nasatum</name>
    <dbReference type="NCBI Taxonomy" id="96803"/>
    <lineage>
        <taxon>Eukaryota</taxon>
        <taxon>Metazoa</taxon>
        <taxon>Ecdysozoa</taxon>
        <taxon>Arthropoda</taxon>
        <taxon>Crustacea</taxon>
        <taxon>Multicrustacea</taxon>
        <taxon>Malacostraca</taxon>
        <taxon>Eumalacostraca</taxon>
        <taxon>Peracarida</taxon>
        <taxon>Isopoda</taxon>
        <taxon>Oniscidea</taxon>
        <taxon>Crinocheta</taxon>
        <taxon>Armadillidiidae</taxon>
        <taxon>Armadillidium</taxon>
    </lineage>
</organism>
<dbReference type="EMBL" id="SEYY01002332">
    <property type="protein sequence ID" value="KAB7504793.1"/>
    <property type="molecule type" value="Genomic_DNA"/>
</dbReference>
<proteinExistence type="predicted"/>
<comment type="caution">
    <text evidence="2">The sequence shown here is derived from an EMBL/GenBank/DDBJ whole genome shotgun (WGS) entry which is preliminary data.</text>
</comment>
<keyword evidence="3" id="KW-1185">Reference proteome</keyword>
<evidence type="ECO:0000256" key="1">
    <source>
        <dbReference type="SAM" id="Phobius"/>
    </source>
</evidence>
<reference evidence="2 3" key="1">
    <citation type="journal article" date="2019" name="PLoS Biol.">
        <title>Sex chromosomes control vertical transmission of feminizing Wolbachia symbionts in an isopod.</title>
        <authorList>
            <person name="Becking T."/>
            <person name="Chebbi M.A."/>
            <person name="Giraud I."/>
            <person name="Moumen B."/>
            <person name="Laverre T."/>
            <person name="Caubet Y."/>
            <person name="Peccoud J."/>
            <person name="Gilbert C."/>
            <person name="Cordaux R."/>
        </authorList>
    </citation>
    <scope>NUCLEOTIDE SEQUENCE [LARGE SCALE GENOMIC DNA]</scope>
    <source>
        <strain evidence="2">ANa2</strain>
        <tissue evidence="2">Whole body excluding digestive tract and cuticle</tissue>
    </source>
</reference>
<keyword evidence="1" id="KW-0472">Membrane</keyword>
<dbReference type="Proteomes" id="UP000326759">
    <property type="component" value="Unassembled WGS sequence"/>
</dbReference>
<sequence length="148" mass="16604">MSFFTIGKQDYEMAMKGYLDSDIKLGAFAAVSVIFLLFFVIVVVIACSTGGLDLLVTLLSPAWTEAQESLIIQNGLESIPSKVKLGLQAGLNIISIQMECPMSNKPRHQLFEKKLTLGNREMLHKQYLYGSPKWLGLAFTLHGFQFRW</sequence>
<evidence type="ECO:0000313" key="3">
    <source>
        <dbReference type="Proteomes" id="UP000326759"/>
    </source>
</evidence>